<organism evidence="1 2">
    <name type="scientific">Eretmocerus hayati</name>
    <dbReference type="NCBI Taxonomy" id="131215"/>
    <lineage>
        <taxon>Eukaryota</taxon>
        <taxon>Metazoa</taxon>
        <taxon>Ecdysozoa</taxon>
        <taxon>Arthropoda</taxon>
        <taxon>Hexapoda</taxon>
        <taxon>Insecta</taxon>
        <taxon>Pterygota</taxon>
        <taxon>Neoptera</taxon>
        <taxon>Endopterygota</taxon>
        <taxon>Hymenoptera</taxon>
        <taxon>Apocrita</taxon>
        <taxon>Proctotrupomorpha</taxon>
        <taxon>Chalcidoidea</taxon>
        <taxon>Aphelinidae</taxon>
        <taxon>Aphelininae</taxon>
        <taxon>Eretmocerus</taxon>
    </lineage>
</organism>
<name>A0ACC2NYP4_9HYME</name>
<dbReference type="Proteomes" id="UP001239111">
    <property type="component" value="Chromosome 2"/>
</dbReference>
<proteinExistence type="predicted"/>
<reference evidence="1" key="1">
    <citation type="submission" date="2023-04" db="EMBL/GenBank/DDBJ databases">
        <title>A chromosome-level genome assembly of the parasitoid wasp Eretmocerus hayati.</title>
        <authorList>
            <person name="Zhong Y."/>
            <person name="Liu S."/>
            <person name="Liu Y."/>
        </authorList>
    </citation>
    <scope>NUCLEOTIDE SEQUENCE</scope>
    <source>
        <strain evidence="1">ZJU_SS_LIU_2023</strain>
    </source>
</reference>
<dbReference type="EMBL" id="CM056742">
    <property type="protein sequence ID" value="KAJ8676374.1"/>
    <property type="molecule type" value="Genomic_DNA"/>
</dbReference>
<evidence type="ECO:0000313" key="1">
    <source>
        <dbReference type="EMBL" id="KAJ8676374.1"/>
    </source>
</evidence>
<keyword evidence="2" id="KW-1185">Reference proteome</keyword>
<gene>
    <name evidence="1" type="ORF">QAD02_012161</name>
</gene>
<comment type="caution">
    <text evidence="1">The sequence shown here is derived from an EMBL/GenBank/DDBJ whole genome shotgun (WGS) entry which is preliminary data.</text>
</comment>
<evidence type="ECO:0000313" key="2">
    <source>
        <dbReference type="Proteomes" id="UP001239111"/>
    </source>
</evidence>
<protein>
    <submittedName>
        <fullName evidence="1">Uncharacterized protein</fullName>
    </submittedName>
</protein>
<accession>A0ACC2NYP4</accession>
<sequence length="651" mass="73448">MVPQFHISAKHKTWLPFQVGYREAGQEYTLYLVAAKEQDRAEWIRAIRAVCSENPGLSGRYHAGFWSGKRWSCCRMSTRSAEGCDTCSSWSTSSKSPSIAATPSITSANGSERQQQTSSNVTSGTTTTTTICSETNNNPIVQSQTRSNNGVPLAGTSNSRQKPHYPEEQCNPVSQEGFKRKKKKAKGPGYSQGFRIRKQAEDTSDSDEADIEDEKSQAKTKEPKPALRSRHSAKNTKKDEVPKIKTEKVDDSEKLEGRKTKAHQHAETELTVQEESIYSCGGSSDSSDDLTSILHRKMEENRDIPSRVDSSVGSKNCSIDPNERHRELYEDLPKYINGLVTDPTFYSSSRSRMVNVARYSSHNSAVNNEFSVSARDFSKLMSKNGWLSGDVIDYALANIADQCDDVTHIGTIDSHRIVGEGSDGRHRFPTRWKLLSLKNVKDRIIMGYTFNLHWRLIYINIPAKKFYLLDPYKDGSDEERACRKFKEFLAKCHVDSSFHELAQVDWTFDKMEDLRAYQDPLDSSSCGIFLTCYAEDLALKKALRRQFDIEASRRELGDRILSASENLSERCIHCGLLVDKKGVVCIICHGISHCHCICESHMDSDLEGPDIPCKASYQDAKMYREAKKKIAANLDLSQPFICKLCKRYFEI</sequence>